<proteinExistence type="predicted"/>
<dbReference type="Proteomes" id="UP001174909">
    <property type="component" value="Unassembled WGS sequence"/>
</dbReference>
<name>A0AA35SXB0_GEOBA</name>
<reference evidence="2" key="1">
    <citation type="submission" date="2023-03" db="EMBL/GenBank/DDBJ databases">
        <authorList>
            <person name="Steffen K."/>
            <person name="Cardenas P."/>
        </authorList>
    </citation>
    <scope>NUCLEOTIDE SEQUENCE</scope>
</reference>
<keyword evidence="3" id="KW-1185">Reference proteome</keyword>
<gene>
    <name evidence="2" type="ORF">GBAR_LOCUS21024</name>
</gene>
<evidence type="ECO:0000313" key="2">
    <source>
        <dbReference type="EMBL" id="CAI8037588.1"/>
    </source>
</evidence>
<protein>
    <submittedName>
        <fullName evidence="2">Uncharacterized protein</fullName>
    </submittedName>
</protein>
<feature type="region of interest" description="Disordered" evidence="1">
    <location>
        <begin position="42"/>
        <end position="62"/>
    </location>
</feature>
<organism evidence="2 3">
    <name type="scientific">Geodia barretti</name>
    <name type="common">Barrett's horny sponge</name>
    <dbReference type="NCBI Taxonomy" id="519541"/>
    <lineage>
        <taxon>Eukaryota</taxon>
        <taxon>Metazoa</taxon>
        <taxon>Porifera</taxon>
        <taxon>Demospongiae</taxon>
        <taxon>Heteroscleromorpha</taxon>
        <taxon>Tetractinellida</taxon>
        <taxon>Astrophorina</taxon>
        <taxon>Geodiidae</taxon>
        <taxon>Geodia</taxon>
    </lineage>
</organism>
<sequence length="62" mass="6867">QIFCFFSELRVGGNKACRSPRSPQSIPYSVQNSIYISLSVTNSASAPDRSSTHRPHVSNLRN</sequence>
<accession>A0AA35SXB0</accession>
<dbReference type="EMBL" id="CASHTH010002948">
    <property type="protein sequence ID" value="CAI8037588.1"/>
    <property type="molecule type" value="Genomic_DNA"/>
</dbReference>
<evidence type="ECO:0000313" key="3">
    <source>
        <dbReference type="Proteomes" id="UP001174909"/>
    </source>
</evidence>
<feature type="non-terminal residue" evidence="2">
    <location>
        <position position="1"/>
    </location>
</feature>
<comment type="caution">
    <text evidence="2">The sequence shown here is derived from an EMBL/GenBank/DDBJ whole genome shotgun (WGS) entry which is preliminary data.</text>
</comment>
<dbReference type="AlphaFoldDB" id="A0AA35SXB0"/>
<evidence type="ECO:0000256" key="1">
    <source>
        <dbReference type="SAM" id="MobiDB-lite"/>
    </source>
</evidence>